<protein>
    <submittedName>
        <fullName evidence="1">Uncharacterized protein</fullName>
    </submittedName>
</protein>
<proteinExistence type="predicted"/>
<accession>A0A7Y3RJ18</accession>
<evidence type="ECO:0000313" key="1">
    <source>
        <dbReference type="EMBL" id="NNU14965.1"/>
    </source>
</evidence>
<keyword evidence="2" id="KW-1185">Reference proteome</keyword>
<organism evidence="1 2">
    <name type="scientific">Parvularcula mediterranea</name>
    <dbReference type="NCBI Taxonomy" id="2732508"/>
    <lineage>
        <taxon>Bacteria</taxon>
        <taxon>Pseudomonadati</taxon>
        <taxon>Pseudomonadota</taxon>
        <taxon>Alphaproteobacteria</taxon>
        <taxon>Parvularculales</taxon>
        <taxon>Parvularculaceae</taxon>
        <taxon>Parvularcula</taxon>
    </lineage>
</organism>
<dbReference type="AlphaFoldDB" id="A0A7Y3RJ18"/>
<sequence>MTWPAIPKDVIDWIRHIGSAVNNDVTGRMVNQPNVRETSLDDAFINQIAEFSAPRRLESGAIVMLETHNVGGLRHWDRWEIADIAFLVHVSIAGTPLCQKIGLLQSKRLYPKNHDVEEDDLVRFSMGLSGLVQPATGSTIGKFNRKFEFTESCKFEAITKSDEQLERILSFNTEFGESAYYLLYHPDEMPSESQHPRTEYSTVDDPAVGARVVHAEVVSDCAKPPTAADLRDKADVQYWRLETWMADFLLTCRVGRQYSSDDTSIINRMIYRRSGPISAAVRINVDLPEESRDQK</sequence>
<gene>
    <name evidence="1" type="ORF">HK107_01335</name>
</gene>
<name>A0A7Y3RJ18_9PROT</name>
<evidence type="ECO:0000313" key="2">
    <source>
        <dbReference type="Proteomes" id="UP000536835"/>
    </source>
</evidence>
<dbReference type="RefSeq" id="WP_173196052.1">
    <property type="nucleotide sequence ID" value="NZ_JABFCX010000002.1"/>
</dbReference>
<dbReference type="EMBL" id="JABFCX010000002">
    <property type="protein sequence ID" value="NNU14965.1"/>
    <property type="molecule type" value="Genomic_DNA"/>
</dbReference>
<comment type="caution">
    <text evidence="1">The sequence shown here is derived from an EMBL/GenBank/DDBJ whole genome shotgun (WGS) entry which is preliminary data.</text>
</comment>
<reference evidence="1 2" key="1">
    <citation type="submission" date="2020-05" db="EMBL/GenBank/DDBJ databases">
        <title>Parvularcula mediterraneae sp. nov., isolated from polypropylene straw from shallow seawater of the seashore of Laganas in Zakynthos island, Greece.</title>
        <authorList>
            <person name="Szabo I."/>
            <person name="Al-Omari J."/>
            <person name="Rado J."/>
            <person name="Szerdahelyi G.S."/>
        </authorList>
    </citation>
    <scope>NUCLEOTIDE SEQUENCE [LARGE SCALE GENOMIC DNA]</scope>
    <source>
        <strain evidence="1 2">ZS-1/3</strain>
    </source>
</reference>
<dbReference type="Proteomes" id="UP000536835">
    <property type="component" value="Unassembled WGS sequence"/>
</dbReference>